<organism evidence="1 2">
    <name type="scientific">Carya illinoinensis</name>
    <name type="common">Pecan</name>
    <dbReference type="NCBI Taxonomy" id="32201"/>
    <lineage>
        <taxon>Eukaryota</taxon>
        <taxon>Viridiplantae</taxon>
        <taxon>Streptophyta</taxon>
        <taxon>Embryophyta</taxon>
        <taxon>Tracheophyta</taxon>
        <taxon>Spermatophyta</taxon>
        <taxon>Magnoliopsida</taxon>
        <taxon>eudicotyledons</taxon>
        <taxon>Gunneridae</taxon>
        <taxon>Pentapetalae</taxon>
        <taxon>rosids</taxon>
        <taxon>fabids</taxon>
        <taxon>Fagales</taxon>
        <taxon>Juglandaceae</taxon>
        <taxon>Carya</taxon>
    </lineage>
</organism>
<evidence type="ECO:0000313" key="1">
    <source>
        <dbReference type="EMBL" id="KAG6691219.1"/>
    </source>
</evidence>
<sequence>MERKSNFARRLTGTSKLSVFSATIAGNDVKSTVLRNQIFMGGRKGHKTAKRCNGLENTKRPWVSHLALS</sequence>
<accession>A0A922DUS0</accession>
<protein>
    <submittedName>
        <fullName evidence="1">Uncharacterized protein</fullName>
    </submittedName>
</protein>
<evidence type="ECO:0000313" key="2">
    <source>
        <dbReference type="Proteomes" id="UP000811246"/>
    </source>
</evidence>
<gene>
    <name evidence="1" type="ORF">I3842_10G055400</name>
</gene>
<name>A0A922DUS0_CARIL</name>
<dbReference type="Proteomes" id="UP000811246">
    <property type="component" value="Chromosome 10"/>
</dbReference>
<dbReference type="AlphaFoldDB" id="A0A922DUS0"/>
<comment type="caution">
    <text evidence="1">The sequence shown here is derived from an EMBL/GenBank/DDBJ whole genome shotgun (WGS) entry which is preliminary data.</text>
</comment>
<reference evidence="1" key="1">
    <citation type="submission" date="2021-01" db="EMBL/GenBank/DDBJ databases">
        <authorList>
            <person name="Lovell J.T."/>
            <person name="Bentley N."/>
            <person name="Bhattarai G."/>
            <person name="Jenkins J.W."/>
            <person name="Sreedasyam A."/>
            <person name="Alarcon Y."/>
            <person name="Bock C."/>
            <person name="Boston L."/>
            <person name="Carlson J."/>
            <person name="Cervantes K."/>
            <person name="Clermont K."/>
            <person name="Krom N."/>
            <person name="Kubenka K."/>
            <person name="Mamidi S."/>
            <person name="Mattison C."/>
            <person name="Monteros M."/>
            <person name="Pisani C."/>
            <person name="Plott C."/>
            <person name="Rajasekar S."/>
            <person name="Rhein H.S."/>
            <person name="Rohla C."/>
            <person name="Song M."/>
            <person name="Hilaire R.S."/>
            <person name="Shu S."/>
            <person name="Wells L."/>
            <person name="Wang X."/>
            <person name="Webber J."/>
            <person name="Heerema R.J."/>
            <person name="Klein P."/>
            <person name="Conner P."/>
            <person name="Grauke L."/>
            <person name="Grimwood J."/>
            <person name="Schmutz J."/>
            <person name="Randall J.J."/>
        </authorList>
    </citation>
    <scope>NUCLEOTIDE SEQUENCE</scope>
    <source>
        <tissue evidence="1">Leaf</tissue>
    </source>
</reference>
<proteinExistence type="predicted"/>
<dbReference type="EMBL" id="CM031834">
    <property type="protein sequence ID" value="KAG6691219.1"/>
    <property type="molecule type" value="Genomic_DNA"/>
</dbReference>